<evidence type="ECO:0000256" key="4">
    <source>
        <dbReference type="ARBA" id="ARBA00022741"/>
    </source>
</evidence>
<reference evidence="10 11" key="2">
    <citation type="submission" date="2016-08" db="EMBL/GenBank/DDBJ databases">
        <title>Pervasive Adenine N6-methylation of Active Genes in Fungi.</title>
        <authorList>
            <consortium name="DOE Joint Genome Institute"/>
            <person name="Mondo S.J."/>
            <person name="Dannebaum R.O."/>
            <person name="Kuo R.C."/>
            <person name="Labutti K."/>
            <person name="Haridas S."/>
            <person name="Kuo A."/>
            <person name="Salamov A."/>
            <person name="Ahrendt S.R."/>
            <person name="Lipzen A."/>
            <person name="Sullivan W."/>
            <person name="Andreopoulos W.B."/>
            <person name="Clum A."/>
            <person name="Lindquist E."/>
            <person name="Daum C."/>
            <person name="Ramamoorthy G.K."/>
            <person name="Gryganskyi A."/>
            <person name="Culley D."/>
            <person name="Magnuson J.K."/>
            <person name="James T.Y."/>
            <person name="O'Malley M.A."/>
            <person name="Stajich J.E."/>
            <person name="Spatafora J.W."/>
            <person name="Visel A."/>
            <person name="Grigoriev I.V."/>
        </authorList>
    </citation>
    <scope>NUCLEOTIDE SEQUENCE [LARGE SCALE GENOMIC DNA]</scope>
    <source>
        <strain evidence="10 11">S4</strain>
    </source>
</reference>
<feature type="region of interest" description="Disordered" evidence="8">
    <location>
        <begin position="767"/>
        <end position="792"/>
    </location>
</feature>
<dbReference type="GO" id="GO:0005576">
    <property type="term" value="C:extracellular region"/>
    <property type="evidence" value="ECO:0007669"/>
    <property type="project" value="InterPro"/>
</dbReference>
<dbReference type="PROSITE" id="PS00107">
    <property type="entry name" value="PROTEIN_KINASE_ATP"/>
    <property type="match status" value="1"/>
</dbReference>
<feature type="binding site" evidence="7">
    <location>
        <position position="45"/>
    </location>
    <ligand>
        <name>ATP</name>
        <dbReference type="ChEBI" id="CHEBI:30616"/>
    </ligand>
</feature>
<dbReference type="Gene3D" id="3.60.10.10">
    <property type="entry name" value="Endonuclease/exonuclease/phosphatase"/>
    <property type="match status" value="1"/>
</dbReference>
<protein>
    <recommendedName>
        <fullName evidence="1">sphingomyelin phosphodiesterase</fullName>
        <ecNumber evidence="1">3.1.4.12</ecNumber>
    </recommendedName>
</protein>
<dbReference type="GO" id="GO:0005524">
    <property type="term" value="F:ATP binding"/>
    <property type="evidence" value="ECO:0007669"/>
    <property type="project" value="UniProtKB-UniRule"/>
</dbReference>
<dbReference type="PROSITE" id="PS00108">
    <property type="entry name" value="PROTEIN_KINASE_ST"/>
    <property type="match status" value="1"/>
</dbReference>
<evidence type="ECO:0000259" key="9">
    <source>
        <dbReference type="PROSITE" id="PS50011"/>
    </source>
</evidence>
<dbReference type="SUPFAM" id="SSF56219">
    <property type="entry name" value="DNase I-like"/>
    <property type="match status" value="1"/>
</dbReference>
<dbReference type="InterPro" id="IPR005135">
    <property type="entry name" value="Endo/exonuclease/phosphatase"/>
</dbReference>
<dbReference type="STRING" id="1754192.A0A1Y1XK19"/>
<dbReference type="PANTHER" id="PTHR24347">
    <property type="entry name" value="SERINE/THREONINE-PROTEIN KINASE"/>
    <property type="match status" value="1"/>
</dbReference>
<dbReference type="AlphaFoldDB" id="A0A1Y1XK19"/>
<dbReference type="Pfam" id="PF03372">
    <property type="entry name" value="Exo_endo_phos"/>
    <property type="match status" value="1"/>
</dbReference>
<feature type="compositionally biased region" description="Polar residues" evidence="8">
    <location>
        <begin position="319"/>
        <end position="340"/>
    </location>
</feature>
<evidence type="ECO:0000313" key="10">
    <source>
        <dbReference type="EMBL" id="ORX86043.1"/>
    </source>
</evidence>
<evidence type="ECO:0000256" key="7">
    <source>
        <dbReference type="PROSITE-ProRule" id="PRU10141"/>
    </source>
</evidence>
<name>A0A1Y1XK19_9FUNG</name>
<keyword evidence="2" id="KW-0723">Serine/threonine-protein kinase</keyword>
<feature type="compositionally biased region" description="Basic and acidic residues" evidence="8">
    <location>
        <begin position="303"/>
        <end position="317"/>
    </location>
</feature>
<keyword evidence="5 10" id="KW-0418">Kinase</keyword>
<dbReference type="EMBL" id="MCFG01000026">
    <property type="protein sequence ID" value="ORX86043.1"/>
    <property type="molecule type" value="Genomic_DNA"/>
</dbReference>
<comment type="caution">
    <text evidence="10">The sequence shown here is derived from an EMBL/GenBank/DDBJ whole genome shotgun (WGS) entry which is preliminary data.</text>
</comment>
<dbReference type="GO" id="GO:0004674">
    <property type="term" value="F:protein serine/threonine kinase activity"/>
    <property type="evidence" value="ECO:0007669"/>
    <property type="project" value="UniProtKB-KW"/>
</dbReference>
<feature type="domain" description="Protein kinase" evidence="9">
    <location>
        <begin position="16"/>
        <end position="272"/>
    </location>
</feature>
<keyword evidence="3" id="KW-0808">Transferase</keyword>
<dbReference type="CDD" id="cd05117">
    <property type="entry name" value="STKc_CAMK"/>
    <property type="match status" value="1"/>
</dbReference>
<accession>A0A1Y1XK19</accession>
<evidence type="ECO:0000256" key="8">
    <source>
        <dbReference type="SAM" id="MobiDB-lite"/>
    </source>
</evidence>
<dbReference type="OrthoDB" id="40902at2759"/>
<feature type="region of interest" description="Disordered" evidence="8">
    <location>
        <begin position="283"/>
        <end position="342"/>
    </location>
</feature>
<keyword evidence="11" id="KW-1185">Reference proteome</keyword>
<dbReference type="FunFam" id="1.10.510.10:FF:000026">
    <property type="entry name" value="Calcium/calmodulin-dependent protein kinase type 1"/>
    <property type="match status" value="1"/>
</dbReference>
<evidence type="ECO:0000256" key="1">
    <source>
        <dbReference type="ARBA" id="ARBA00012369"/>
    </source>
</evidence>
<feature type="compositionally biased region" description="Low complexity" evidence="8">
    <location>
        <begin position="504"/>
        <end position="523"/>
    </location>
</feature>
<dbReference type="FunFam" id="3.30.200.20:FF:000042">
    <property type="entry name" value="Aurora kinase A"/>
    <property type="match status" value="1"/>
</dbReference>
<dbReference type="EC" id="3.1.4.12" evidence="1"/>
<dbReference type="InterPro" id="IPR036691">
    <property type="entry name" value="Endo/exonu/phosph_ase_sf"/>
</dbReference>
<dbReference type="Gene3D" id="1.10.510.10">
    <property type="entry name" value="Transferase(Phosphotransferase) domain 1"/>
    <property type="match status" value="1"/>
</dbReference>
<evidence type="ECO:0000256" key="3">
    <source>
        <dbReference type="ARBA" id="ARBA00022679"/>
    </source>
</evidence>
<dbReference type="PROSITE" id="PS50011">
    <property type="entry name" value="PROTEIN_KINASE_DOM"/>
    <property type="match status" value="1"/>
</dbReference>
<dbReference type="CDD" id="cd09078">
    <property type="entry name" value="nSMase"/>
    <property type="match status" value="1"/>
</dbReference>
<dbReference type="Proteomes" id="UP000193944">
    <property type="component" value="Unassembled WGS sequence"/>
</dbReference>
<dbReference type="InterPro" id="IPR017441">
    <property type="entry name" value="Protein_kinase_ATP_BS"/>
</dbReference>
<reference evidence="10 11" key="1">
    <citation type="submission" date="2016-08" db="EMBL/GenBank/DDBJ databases">
        <title>A Parts List for Fungal Cellulosomes Revealed by Comparative Genomics.</title>
        <authorList>
            <consortium name="DOE Joint Genome Institute"/>
            <person name="Haitjema C.H."/>
            <person name="Gilmore S.P."/>
            <person name="Henske J.K."/>
            <person name="Solomon K.V."/>
            <person name="De Groot R."/>
            <person name="Kuo A."/>
            <person name="Mondo S.J."/>
            <person name="Salamov A.A."/>
            <person name="Labutti K."/>
            <person name="Zhao Z."/>
            <person name="Chiniquy J."/>
            <person name="Barry K."/>
            <person name="Brewer H.M."/>
            <person name="Purvine S.O."/>
            <person name="Wright A.T."/>
            <person name="Boxma B."/>
            <person name="Van Alen T."/>
            <person name="Hackstein J.H."/>
            <person name="Baker S.E."/>
            <person name="Grigoriev I.V."/>
            <person name="O'Malley M.A."/>
        </authorList>
    </citation>
    <scope>NUCLEOTIDE SEQUENCE [LARGE SCALE GENOMIC DNA]</scope>
    <source>
        <strain evidence="10 11">S4</strain>
    </source>
</reference>
<keyword evidence="6 7" id="KW-0067">ATP-binding</keyword>
<dbReference type="Pfam" id="PF00069">
    <property type="entry name" value="Pkinase"/>
    <property type="match status" value="1"/>
</dbReference>
<sequence length="1216" mass="140242">MSNQNINNNLQFFKKYELGKVLGTGAFSEVKVAINRQTREKFAVKIIDKSKCKGKENMIDTEISILSKVHHENIVQLYDLYQIENKIYLVMELVTGGELFDDIVRRGKYTESDAAKIVQKILLAIDYLHGMGIAHRDLKPENLLLSDKSKNGKVMISDFGLSKIFNDEEVMKTACGTPGYVAPEVLKRQGYGKEVDLWSIGVITYILLCGYPPFYDQNNVELYKQILACRYEFEKPWWDNISEDAKGFIRKLLVLDPAKRYTAKQAVMHPFIVVNCGPPPNTVESIPKEISQSSYNSHPSTAKSRDDNNDTNQEYHKGSNISNKQYISQSTKDSNNSNNLAPGVTKKLQQVLSSKNSKIFYQNYNEIYEYTKALDSNNVNKINYNIDNYECNSKNSTLKGKYNVNHAHYVDVNPIFYETNSNNRHERRHTTDYTNNNHVKKVIDEKAILYCKSHDFEPHSRNMINDPSLVHKKAQNKNNLNESDHVIAGKVKSKFKFFSKSRKNTNTSTNDNNNNNISNNINNPNLNMNNINIKNNNDNYIINIENDITEYSRSPKMKYYPIHRSIPQKIPLQQNYVEKKVPIFEIDETENPHIYYNDKNVTFHNDIYYPNNIEKNININDIVMNNINNNNENININRIPRKHYHRHTKSLEDHCISNNSESIDNEDDYNKNHKRFYSGNYTNRKSSNPNSRNINYENNYFNPNYNNFYDMYNDSQNIHIKNERNINNNNNNNNIKYQRYPINESTDITAYRKYINNNNNNNNMIFQNDYDNNKNENKKSNNQSYVSNANENQTILKDTSKTKDSQESNQNQEHHVEEEKTLNQIMASIPPVSPYFINGKKSIRILSFNIFLRPPGIKNHDSDHKAMRLAYFCERVIHSYDIICLQEFFAYGTSRQTKFLQYAKNAGFEYSLTLTSKNIINTSIDSGLVIISRYPIIKSDRLTFKRGIKTDRFYSKGALYAKILCSPNRELNVFNTHLQSGISSNNTDGVNLSDALVVTRCKQLMALKSFIDSCTADSTGPILLAGDMNVNSRRTFKNGNDSEEYVLMKKILAGEWVAVINHHDTTTVSTASKSQNGTGMNTVSKVIGGNKKFTETVPRYKITDLVYESYGKHPITKGDVESFDTMKPTETILTSTSSLWTCLSVDYLFWMEHKDSSNQNPNNNYKANPNTVDEKDEKEKISVVIDKTQVNKFLTPSREYTQLSDHYGLSSIINVN</sequence>
<evidence type="ECO:0000256" key="5">
    <source>
        <dbReference type="ARBA" id="ARBA00022777"/>
    </source>
</evidence>
<dbReference type="InterPro" id="IPR017766">
    <property type="entry name" value="Sphingomyelinase/PLipase_C"/>
</dbReference>
<keyword evidence="4 7" id="KW-0547">Nucleotide-binding</keyword>
<evidence type="ECO:0000256" key="2">
    <source>
        <dbReference type="ARBA" id="ARBA00022527"/>
    </source>
</evidence>
<dbReference type="Gene3D" id="3.30.200.20">
    <property type="entry name" value="Phosphorylase Kinase, domain 1"/>
    <property type="match status" value="1"/>
</dbReference>
<evidence type="ECO:0000256" key="6">
    <source>
        <dbReference type="ARBA" id="ARBA00022840"/>
    </source>
</evidence>
<dbReference type="SMART" id="SM00220">
    <property type="entry name" value="S_TKc"/>
    <property type="match status" value="1"/>
</dbReference>
<proteinExistence type="predicted"/>
<feature type="region of interest" description="Disordered" evidence="8">
    <location>
        <begin position="500"/>
        <end position="523"/>
    </location>
</feature>
<dbReference type="InterPro" id="IPR008271">
    <property type="entry name" value="Ser/Thr_kinase_AS"/>
</dbReference>
<dbReference type="InterPro" id="IPR000719">
    <property type="entry name" value="Prot_kinase_dom"/>
</dbReference>
<dbReference type="SUPFAM" id="SSF56112">
    <property type="entry name" value="Protein kinase-like (PK-like)"/>
    <property type="match status" value="1"/>
</dbReference>
<evidence type="ECO:0000313" key="11">
    <source>
        <dbReference type="Proteomes" id="UP000193944"/>
    </source>
</evidence>
<dbReference type="InterPro" id="IPR011009">
    <property type="entry name" value="Kinase-like_dom_sf"/>
</dbReference>
<organism evidence="10 11">
    <name type="scientific">Anaeromyces robustus</name>
    <dbReference type="NCBI Taxonomy" id="1754192"/>
    <lineage>
        <taxon>Eukaryota</taxon>
        <taxon>Fungi</taxon>
        <taxon>Fungi incertae sedis</taxon>
        <taxon>Chytridiomycota</taxon>
        <taxon>Chytridiomycota incertae sedis</taxon>
        <taxon>Neocallimastigomycetes</taxon>
        <taxon>Neocallimastigales</taxon>
        <taxon>Neocallimastigaceae</taxon>
        <taxon>Anaeromyces</taxon>
    </lineage>
</organism>
<gene>
    <name evidence="10" type="ORF">BCR32DRAFT_265241</name>
</gene>
<dbReference type="GO" id="GO:0004767">
    <property type="term" value="F:sphingomyelin phosphodiesterase activity"/>
    <property type="evidence" value="ECO:0007669"/>
    <property type="project" value="UniProtKB-EC"/>
</dbReference>
<feature type="compositionally biased region" description="Polar residues" evidence="8">
    <location>
        <begin position="290"/>
        <end position="302"/>
    </location>
</feature>